<accession>A0ABW0HFI9</accession>
<keyword evidence="3 8" id="KW-0812">Transmembrane</keyword>
<dbReference type="InterPro" id="IPR000184">
    <property type="entry name" value="Bac_surfAg_D15"/>
</dbReference>
<feature type="domain" description="POTRA" evidence="10">
    <location>
        <begin position="348"/>
        <end position="419"/>
    </location>
</feature>
<proteinExistence type="inferred from homology"/>
<dbReference type="Pfam" id="PF01103">
    <property type="entry name" value="Omp85"/>
    <property type="match status" value="1"/>
</dbReference>
<organism evidence="11 12">
    <name type="scientific">Bosea vestrisii</name>
    <dbReference type="NCBI Taxonomy" id="151416"/>
    <lineage>
        <taxon>Bacteria</taxon>
        <taxon>Pseudomonadati</taxon>
        <taxon>Pseudomonadota</taxon>
        <taxon>Alphaproteobacteria</taxon>
        <taxon>Hyphomicrobiales</taxon>
        <taxon>Boseaceae</taxon>
        <taxon>Bosea</taxon>
    </lineage>
</organism>
<reference evidence="12" key="1">
    <citation type="journal article" date="2019" name="Int. J. Syst. Evol. Microbiol.">
        <title>The Global Catalogue of Microorganisms (GCM) 10K type strain sequencing project: providing services to taxonomists for standard genome sequencing and annotation.</title>
        <authorList>
            <consortium name="The Broad Institute Genomics Platform"/>
            <consortium name="The Broad Institute Genome Sequencing Center for Infectious Disease"/>
            <person name="Wu L."/>
            <person name="Ma J."/>
        </authorList>
    </citation>
    <scope>NUCLEOTIDE SEQUENCE [LARGE SCALE GENOMIC DNA]</scope>
    <source>
        <strain evidence="12">CGMCC 1.16326</strain>
    </source>
</reference>
<dbReference type="HAMAP" id="MF_01430">
    <property type="entry name" value="OM_assembly_BamA"/>
    <property type="match status" value="1"/>
</dbReference>
<dbReference type="Proteomes" id="UP001596104">
    <property type="component" value="Unassembled WGS sequence"/>
</dbReference>
<evidence type="ECO:0000256" key="6">
    <source>
        <dbReference type="ARBA" id="ARBA00023136"/>
    </source>
</evidence>
<comment type="similarity">
    <text evidence="8">Belongs to the BamA family.</text>
</comment>
<evidence type="ECO:0000256" key="8">
    <source>
        <dbReference type="HAMAP-Rule" id="MF_01430"/>
    </source>
</evidence>
<gene>
    <name evidence="8 11" type="primary">bamA</name>
    <name evidence="11" type="ORF">ACFPPC_18815</name>
</gene>
<evidence type="ECO:0000256" key="5">
    <source>
        <dbReference type="ARBA" id="ARBA00022737"/>
    </source>
</evidence>
<evidence type="ECO:0000256" key="2">
    <source>
        <dbReference type="ARBA" id="ARBA00022452"/>
    </source>
</evidence>
<dbReference type="PANTHER" id="PTHR12815:SF23">
    <property type="entry name" value="OUTER MEMBRANE PROTEIN ASSEMBLY FACTOR BAMA"/>
    <property type="match status" value="1"/>
</dbReference>
<keyword evidence="12" id="KW-1185">Reference proteome</keyword>
<keyword evidence="5 8" id="KW-0677">Repeat</keyword>
<evidence type="ECO:0000256" key="3">
    <source>
        <dbReference type="ARBA" id="ARBA00022692"/>
    </source>
</evidence>
<keyword evidence="2 8" id="KW-1134">Transmembrane beta strand</keyword>
<dbReference type="PANTHER" id="PTHR12815">
    <property type="entry name" value="SORTING AND ASSEMBLY MACHINERY SAMM50 PROTEIN FAMILY MEMBER"/>
    <property type="match status" value="1"/>
</dbReference>
<dbReference type="NCBIfam" id="TIGR03303">
    <property type="entry name" value="OM_YaeT"/>
    <property type="match status" value="1"/>
</dbReference>
<evidence type="ECO:0000256" key="7">
    <source>
        <dbReference type="ARBA" id="ARBA00023237"/>
    </source>
</evidence>
<feature type="domain" description="POTRA" evidence="10">
    <location>
        <begin position="95"/>
        <end position="172"/>
    </location>
</feature>
<keyword evidence="4 8" id="KW-0732">Signal</keyword>
<dbReference type="RefSeq" id="WP_377010155.1">
    <property type="nucleotide sequence ID" value="NZ_JBHSLV010000032.1"/>
</dbReference>
<dbReference type="InterPro" id="IPR034746">
    <property type="entry name" value="POTRA"/>
</dbReference>
<evidence type="ECO:0000256" key="9">
    <source>
        <dbReference type="NCBIfam" id="TIGR03303"/>
    </source>
</evidence>
<dbReference type="PROSITE" id="PS51779">
    <property type="entry name" value="POTRA"/>
    <property type="match status" value="3"/>
</dbReference>
<evidence type="ECO:0000313" key="12">
    <source>
        <dbReference type="Proteomes" id="UP001596104"/>
    </source>
</evidence>
<comment type="function">
    <text evidence="8">Part of the outer membrane protein assembly complex, which is involved in assembly and insertion of beta-barrel proteins into the outer membrane.</text>
</comment>
<protein>
    <recommendedName>
        <fullName evidence="8 9">Outer membrane protein assembly factor BamA</fullName>
    </recommendedName>
</protein>
<keyword evidence="6 8" id="KW-0472">Membrane</keyword>
<dbReference type="InterPro" id="IPR010827">
    <property type="entry name" value="BamA/TamA_POTRA"/>
</dbReference>
<dbReference type="Gene3D" id="2.40.160.50">
    <property type="entry name" value="membrane protein fhac: a member of the omp85/tpsb transporter family"/>
    <property type="match status" value="1"/>
</dbReference>
<comment type="caution">
    <text evidence="11">The sequence shown here is derived from an EMBL/GenBank/DDBJ whole genome shotgun (WGS) entry which is preliminary data.</text>
</comment>
<evidence type="ECO:0000256" key="1">
    <source>
        <dbReference type="ARBA" id="ARBA00004370"/>
    </source>
</evidence>
<comment type="subcellular location">
    <subcellularLocation>
        <location evidence="8">Cell outer membrane</location>
    </subcellularLocation>
    <subcellularLocation>
        <location evidence="1">Membrane</location>
    </subcellularLocation>
</comment>
<sequence length="842" mass="91709">MTSTLQSRSLRMRLSRSVGLAAVMVAVSGGVVFAQSVIVQGNRRVDAETIRSYATGQGSGNPQEIRQNLMATGLFSNVQVSRRGAQTVVSVQENDSINRVAFEGNRRLKSDVLLGQVQSKARGPLSQQLIDADVERLKDVYRRAGYGLATVSGRIQPLPNGRSDVVFTISESGKTGIKSINFTGNGVYSSSRLRGLMTSTESNFLSWIKTSDVYDPDRINSDLELIRRYYLKNGYADFRIVSSDARFDDAAGGWVVDIAVDEGPQYKVGNVSVDSRLRDVDPAALQSLVNTSAGDTYNAEAVERSLVTLTTEVAKRGYAFAQVRPRGERDAAGQQIGITYVVEEGPRVYVERINVRGNTRTRDYVVRRELDLGEGDAYNKVFIDRAERRLNNLGFFNKVRITNEPGSAPDRVIVNIDVEDKATGSFSIAGGYSTSDGIIGEVSLSESNFLGRGQFVRIAGTMGQRTQGIDFSFTEPYFLGHRIAAGFDLFSKFKDNTNIGYFESRVTGGQVRFSFPITEEFSITPRYSIYTTEIKIPNTFSKPYNDCTFPLDGITPGTPGGSAASQTFSCLTNGEATVAVKEAQGTTLTSLVGLNFNYNSLDNYQNPRNGFVAELKPEFAGVGGDSKFLRVSADARYYKEFLEDFVGIARIQGGHVQATSGDLRMIDHYFLGPTLVRGFAPSGIGPRDLRNDPTANALGGTTYFGGSLEVQFPIFGLPRDLGLKGAIFADAGTLFNYDGGRKVAGNFCPAGSEARQFNVAIDQTYGLPFQNNIACVRDKNVLRSSVGVSLLWQSPLGPIRFDYAYALSKDDGQFGTDPVTGLTGKFGGDRVQAFRFSGGARF</sequence>
<comment type="subunit">
    <text evidence="8">Part of the Bam complex.</text>
</comment>
<dbReference type="EMBL" id="JBHSLV010000032">
    <property type="protein sequence ID" value="MFC5394694.1"/>
    <property type="molecule type" value="Genomic_DNA"/>
</dbReference>
<evidence type="ECO:0000259" key="10">
    <source>
        <dbReference type="PROSITE" id="PS51779"/>
    </source>
</evidence>
<dbReference type="InterPro" id="IPR039910">
    <property type="entry name" value="D15-like"/>
</dbReference>
<evidence type="ECO:0000256" key="4">
    <source>
        <dbReference type="ARBA" id="ARBA00022729"/>
    </source>
</evidence>
<dbReference type="Pfam" id="PF07244">
    <property type="entry name" value="POTRA"/>
    <property type="match status" value="4"/>
</dbReference>
<feature type="domain" description="POTRA" evidence="10">
    <location>
        <begin position="175"/>
        <end position="263"/>
    </location>
</feature>
<keyword evidence="7 8" id="KW-0998">Cell outer membrane</keyword>
<dbReference type="PIRSF" id="PIRSF006076">
    <property type="entry name" value="OM_assembly_OMP85"/>
    <property type="match status" value="1"/>
</dbReference>
<dbReference type="InterPro" id="IPR023707">
    <property type="entry name" value="OM_assembly_BamA"/>
</dbReference>
<evidence type="ECO:0000313" key="11">
    <source>
        <dbReference type="EMBL" id="MFC5394694.1"/>
    </source>
</evidence>
<dbReference type="Gene3D" id="3.10.20.310">
    <property type="entry name" value="membrane protein fhac"/>
    <property type="match status" value="5"/>
</dbReference>
<name>A0ABW0HFI9_9HYPH</name>